<feature type="chain" id="PRO_5031068443" evidence="2">
    <location>
        <begin position="21"/>
        <end position="246"/>
    </location>
</feature>
<dbReference type="AlphaFoldDB" id="A0A7S2V267"/>
<feature type="region of interest" description="Disordered" evidence="1">
    <location>
        <begin position="213"/>
        <end position="246"/>
    </location>
</feature>
<protein>
    <submittedName>
        <fullName evidence="3">Uncharacterized protein</fullName>
    </submittedName>
</protein>
<reference evidence="3" key="1">
    <citation type="submission" date="2021-01" db="EMBL/GenBank/DDBJ databases">
        <authorList>
            <person name="Corre E."/>
            <person name="Pelletier E."/>
            <person name="Niang G."/>
            <person name="Scheremetjew M."/>
            <person name="Finn R."/>
            <person name="Kale V."/>
            <person name="Holt S."/>
            <person name="Cochrane G."/>
            <person name="Meng A."/>
            <person name="Brown T."/>
            <person name="Cohen L."/>
        </authorList>
    </citation>
    <scope>NUCLEOTIDE SEQUENCE</scope>
    <source>
        <strain evidence="3">CCMP1661</strain>
    </source>
</reference>
<organism evidence="3">
    <name type="scientific">Fibrocapsa japonica</name>
    <dbReference type="NCBI Taxonomy" id="94617"/>
    <lineage>
        <taxon>Eukaryota</taxon>
        <taxon>Sar</taxon>
        <taxon>Stramenopiles</taxon>
        <taxon>Ochrophyta</taxon>
        <taxon>Raphidophyceae</taxon>
        <taxon>Chattonellales</taxon>
        <taxon>Chattonellaceae</taxon>
        <taxon>Fibrocapsa</taxon>
    </lineage>
</organism>
<name>A0A7S2V267_9STRA</name>
<keyword evidence="2" id="KW-0732">Signal</keyword>
<evidence type="ECO:0000256" key="2">
    <source>
        <dbReference type="SAM" id="SignalP"/>
    </source>
</evidence>
<evidence type="ECO:0000313" key="3">
    <source>
        <dbReference type="EMBL" id="CAD9863698.1"/>
    </source>
</evidence>
<proteinExistence type="predicted"/>
<feature type="signal peptide" evidence="2">
    <location>
        <begin position="1"/>
        <end position="20"/>
    </location>
</feature>
<sequence>MGVVFHSFIFIWVFSYNALAFSQNSVTNGGRLGVRDSIISLNAKKSRAIPTTSSELSRKFSLDNLRWKHHRVVIDADDDERKALAERLKLPQIQSLTGEVTCTRLKDVPTVIKVMGKYHTTVVQSCVISGNHFDAEYQNTFETYLREEREEKDDVMDIVIIPEEVESKIDEDVPESGTIDLGDIFCQYVSLGIDPMRKHPDMVAWDEMKTKSIGSNSDEFEEEEGWETSVIEFNSPPRRPKKPKKF</sequence>
<accession>A0A7S2V267</accession>
<evidence type="ECO:0000256" key="1">
    <source>
        <dbReference type="SAM" id="MobiDB-lite"/>
    </source>
</evidence>
<gene>
    <name evidence="3" type="ORF">FJAP1339_LOCUS6046</name>
</gene>
<dbReference type="EMBL" id="HBHR01012404">
    <property type="protein sequence ID" value="CAD9863698.1"/>
    <property type="molecule type" value="Transcribed_RNA"/>
</dbReference>